<name>A0ABM1PKE5_DROAR</name>
<evidence type="ECO:0000313" key="2">
    <source>
        <dbReference type="RefSeq" id="XP_017867681.1"/>
    </source>
</evidence>
<organism evidence="1 2">
    <name type="scientific">Drosophila arizonae</name>
    <name type="common">Fruit fly</name>
    <dbReference type="NCBI Taxonomy" id="7263"/>
    <lineage>
        <taxon>Eukaryota</taxon>
        <taxon>Metazoa</taxon>
        <taxon>Ecdysozoa</taxon>
        <taxon>Arthropoda</taxon>
        <taxon>Hexapoda</taxon>
        <taxon>Insecta</taxon>
        <taxon>Pterygota</taxon>
        <taxon>Neoptera</taxon>
        <taxon>Endopterygota</taxon>
        <taxon>Diptera</taxon>
        <taxon>Brachycera</taxon>
        <taxon>Muscomorpha</taxon>
        <taxon>Ephydroidea</taxon>
        <taxon>Drosophilidae</taxon>
        <taxon>Drosophila</taxon>
    </lineage>
</organism>
<dbReference type="RefSeq" id="XP_017867681.1">
    <property type="nucleotide sequence ID" value="XM_018012192.1"/>
</dbReference>
<protein>
    <submittedName>
        <fullName evidence="2">Uncharacterized protein LOC108616770</fullName>
    </submittedName>
</protein>
<evidence type="ECO:0000313" key="1">
    <source>
        <dbReference type="Proteomes" id="UP000694904"/>
    </source>
</evidence>
<reference evidence="2" key="3">
    <citation type="submission" date="2025-08" db="UniProtKB">
        <authorList>
            <consortium name="RefSeq"/>
        </authorList>
    </citation>
    <scope>IDENTIFICATION</scope>
    <source>
        <tissue evidence="2">Whole organism</tissue>
    </source>
</reference>
<accession>A0ABM1PKE5</accession>
<dbReference type="Proteomes" id="UP000694904">
    <property type="component" value="Chromosome 5"/>
</dbReference>
<proteinExistence type="predicted"/>
<reference evidence="1" key="2">
    <citation type="journal article" date="2016" name="G3 (Bethesda)">
        <title>Genome Evolution in Three Species of Cactophilic Drosophila.</title>
        <authorList>
            <person name="Sanchez-Flores A."/>
            <person name="Penazola F."/>
            <person name="Carpinteyro-Ponce J."/>
            <person name="Nazario-Yepiz N."/>
            <person name="Abreu-Goodger C."/>
            <person name="Machado C.A."/>
            <person name="Markow T.A."/>
        </authorList>
    </citation>
    <scope>NUCLEOTIDE SEQUENCE [LARGE SCALE GENOMIC DNA]</scope>
</reference>
<reference evidence="1" key="1">
    <citation type="journal article" date="1997" name="Nucleic Acids Res.">
        <title>tRNAscan-SE: a program for improved detection of transfer RNA genes in genomic sequence.</title>
        <authorList>
            <person name="Lowe T.M."/>
            <person name="Eddy S.R."/>
        </authorList>
    </citation>
    <scope>NUCLEOTIDE SEQUENCE [LARGE SCALE GENOMIC DNA]</scope>
</reference>
<gene>
    <name evidence="2" type="primary">LOC108616770</name>
</gene>
<dbReference type="GeneID" id="108616770"/>
<keyword evidence="1" id="KW-1185">Reference proteome</keyword>
<sequence>MMYSDPPQATRSTQTEPQPIEQRKCVPLMMVDTDGKKRYCYHGGKCRCQQCDIIRQKQLDELDVNLDEFIPHYHLHLEPTLRQVKQKQYSLRARYTSPEMGEMLLKDHLRIVKEIPIYYLPDKYYTKYVYNYENPQEKGTQTEILIGNYGVDGCPCAQKNVCWDI</sequence>